<dbReference type="Pfam" id="PF07715">
    <property type="entry name" value="Plug"/>
    <property type="match status" value="1"/>
</dbReference>
<keyword evidence="16" id="KW-1185">Reference proteome</keyword>
<keyword evidence="6" id="KW-0406">Ion transport</keyword>
<evidence type="ECO:0000256" key="4">
    <source>
        <dbReference type="ARBA" id="ARBA00022692"/>
    </source>
</evidence>
<evidence type="ECO:0000256" key="3">
    <source>
        <dbReference type="ARBA" id="ARBA00022452"/>
    </source>
</evidence>
<dbReference type="InterPro" id="IPR000531">
    <property type="entry name" value="Beta-barrel_TonB"/>
</dbReference>
<dbReference type="EMBL" id="FNRJ01000018">
    <property type="protein sequence ID" value="SEB11019.1"/>
    <property type="molecule type" value="Genomic_DNA"/>
</dbReference>
<dbReference type="SUPFAM" id="SSF56935">
    <property type="entry name" value="Porins"/>
    <property type="match status" value="1"/>
</dbReference>
<dbReference type="PROSITE" id="PS52016">
    <property type="entry name" value="TONB_DEPENDENT_REC_3"/>
    <property type="match status" value="1"/>
</dbReference>
<dbReference type="GO" id="GO:0015889">
    <property type="term" value="P:cobalamin transport"/>
    <property type="evidence" value="ECO:0007669"/>
    <property type="project" value="TreeGrafter"/>
</dbReference>
<protein>
    <submittedName>
        <fullName evidence="15">Vitamin B12 transporter</fullName>
    </submittedName>
</protein>
<keyword evidence="4 10" id="KW-0812">Transmembrane</keyword>
<dbReference type="CDD" id="cd01347">
    <property type="entry name" value="ligand_gated_channel"/>
    <property type="match status" value="1"/>
</dbReference>
<gene>
    <name evidence="15" type="ORF">SAMN02745729_11840</name>
</gene>
<dbReference type="PANTHER" id="PTHR30069:SF53">
    <property type="entry name" value="COLICIN I RECEPTOR-RELATED"/>
    <property type="match status" value="1"/>
</dbReference>
<evidence type="ECO:0000256" key="5">
    <source>
        <dbReference type="ARBA" id="ARBA00022729"/>
    </source>
</evidence>
<keyword evidence="2 10" id="KW-0813">Transport</keyword>
<evidence type="ECO:0000313" key="16">
    <source>
        <dbReference type="Proteomes" id="UP000242469"/>
    </source>
</evidence>
<evidence type="ECO:0000313" key="15">
    <source>
        <dbReference type="EMBL" id="SEB11019.1"/>
    </source>
</evidence>
<evidence type="ECO:0000256" key="11">
    <source>
        <dbReference type="RuleBase" id="RU003357"/>
    </source>
</evidence>
<dbReference type="Gene3D" id="2.40.170.20">
    <property type="entry name" value="TonB-dependent receptor, beta-barrel domain"/>
    <property type="match status" value="1"/>
</dbReference>
<dbReference type="AlphaFoldDB" id="A0A1H4GMZ0"/>
<keyword evidence="9 10" id="KW-0998">Cell outer membrane</keyword>
<evidence type="ECO:0000256" key="12">
    <source>
        <dbReference type="SAM" id="SignalP"/>
    </source>
</evidence>
<evidence type="ECO:0000256" key="2">
    <source>
        <dbReference type="ARBA" id="ARBA00022448"/>
    </source>
</evidence>
<comment type="subcellular location">
    <subcellularLocation>
        <location evidence="1 10">Cell outer membrane</location>
        <topology evidence="1 10">Multi-pass membrane protein</topology>
    </subcellularLocation>
</comment>
<dbReference type="GO" id="GO:0009279">
    <property type="term" value="C:cell outer membrane"/>
    <property type="evidence" value="ECO:0007669"/>
    <property type="project" value="UniProtKB-SubCell"/>
</dbReference>
<dbReference type="Pfam" id="PF00593">
    <property type="entry name" value="TonB_dep_Rec_b-barrel"/>
    <property type="match status" value="1"/>
</dbReference>
<feature type="signal peptide" evidence="12">
    <location>
        <begin position="1"/>
        <end position="20"/>
    </location>
</feature>
<evidence type="ECO:0000256" key="9">
    <source>
        <dbReference type="ARBA" id="ARBA00023237"/>
    </source>
</evidence>
<evidence type="ECO:0000256" key="6">
    <source>
        <dbReference type="ARBA" id="ARBA00023065"/>
    </source>
</evidence>
<keyword evidence="8 10" id="KW-0472">Membrane</keyword>
<dbReference type="PANTHER" id="PTHR30069">
    <property type="entry name" value="TONB-DEPENDENT OUTER MEMBRANE RECEPTOR"/>
    <property type="match status" value="1"/>
</dbReference>
<accession>A0A1H4GMZ0</accession>
<evidence type="ECO:0000256" key="1">
    <source>
        <dbReference type="ARBA" id="ARBA00004571"/>
    </source>
</evidence>
<keyword evidence="5 12" id="KW-0732">Signal</keyword>
<keyword evidence="7 11" id="KW-0798">TonB box</keyword>
<dbReference type="Proteomes" id="UP000242469">
    <property type="component" value="Unassembled WGS sequence"/>
</dbReference>
<organism evidence="15 16">
    <name type="scientific">Marinobacterium iners DSM 11526</name>
    <dbReference type="NCBI Taxonomy" id="1122198"/>
    <lineage>
        <taxon>Bacteria</taxon>
        <taxon>Pseudomonadati</taxon>
        <taxon>Pseudomonadota</taxon>
        <taxon>Gammaproteobacteria</taxon>
        <taxon>Oceanospirillales</taxon>
        <taxon>Oceanospirillaceae</taxon>
        <taxon>Marinobacterium</taxon>
    </lineage>
</organism>
<dbReference type="STRING" id="1122198.SAMN02745729_11840"/>
<comment type="similarity">
    <text evidence="10 11">Belongs to the TonB-dependent receptor family.</text>
</comment>
<evidence type="ECO:0000259" key="14">
    <source>
        <dbReference type="Pfam" id="PF07715"/>
    </source>
</evidence>
<dbReference type="Gene3D" id="2.170.130.10">
    <property type="entry name" value="TonB-dependent receptor, plug domain"/>
    <property type="match status" value="1"/>
</dbReference>
<dbReference type="InterPro" id="IPR039426">
    <property type="entry name" value="TonB-dep_rcpt-like"/>
</dbReference>
<evidence type="ECO:0000256" key="7">
    <source>
        <dbReference type="ARBA" id="ARBA00023077"/>
    </source>
</evidence>
<dbReference type="RefSeq" id="WP_091827712.1">
    <property type="nucleotide sequence ID" value="NZ_FNRJ01000018.1"/>
</dbReference>
<evidence type="ECO:0000256" key="8">
    <source>
        <dbReference type="ARBA" id="ARBA00023136"/>
    </source>
</evidence>
<dbReference type="InterPro" id="IPR012910">
    <property type="entry name" value="Plug_dom"/>
</dbReference>
<name>A0A1H4GMZ0_9GAMM</name>
<keyword evidence="3 10" id="KW-1134">Transmembrane beta strand</keyword>
<proteinExistence type="inferred from homology"/>
<feature type="domain" description="TonB-dependent receptor plug" evidence="14">
    <location>
        <begin position="45"/>
        <end position="151"/>
    </location>
</feature>
<dbReference type="GO" id="GO:0006811">
    <property type="term" value="P:monoatomic ion transport"/>
    <property type="evidence" value="ECO:0007669"/>
    <property type="project" value="UniProtKB-KW"/>
</dbReference>
<dbReference type="InterPro" id="IPR037066">
    <property type="entry name" value="Plug_dom_sf"/>
</dbReference>
<feature type="chain" id="PRO_5017207053" evidence="12">
    <location>
        <begin position="21"/>
        <end position="619"/>
    </location>
</feature>
<sequence length="619" mass="68993">MPKRSTLALAITLAPSIAFAAETSLDEQLKLSTIVVTSSRQPQLQQDTTAATQVFTRADIERLQPSTVVELLDRVPGVQMTQSGGRGSMTSLYIRGTKSSQSLVLIDGVRINGADSGSAALEALSVDQIERIEVLRGARSAIYGADAIGGVVQIFTRRGEGDGLRARVHLGYGTEQTWERSLGLSGGNADTRFNLSLSNDETNGINRTYEATGPDSDRDAYRNTAASFNLNHRFSDRFDAGVSLLDQRGESEFDLSWGGDYPYNDFQLSTASVYANLQVSELWHSRLELGHAENRSWTRFDDHAGSDAFNTYRDSLAWLNTLQLTPAQQLLVGFDGHKERLNGNDSFAETSRWNRAAFVQHRYDHARFSTEVGLRHDDNELYGSENTLSAALTWRLNQDNDLIVSYSEGFRAPTFVDLYYPGYDNPALQPETSKSYELQWRSRLGQSTELQASIYRTDIDNAITLDSTFTPQNIGTARINGFEARLQHELFGWQTALALELVDPVDRDTDKTLARRAKRSLSLDLDRTFGDLSVGGSWQLADSRWDDAANTREIAGYGLVNLRSRWQLNPELALKLKVDNLFDKEYATALYGVGWPSTYHPYRETGRTALLSLTWTPAL</sequence>
<dbReference type="InterPro" id="IPR036942">
    <property type="entry name" value="Beta-barrel_TonB_sf"/>
</dbReference>
<reference evidence="16" key="1">
    <citation type="submission" date="2016-10" db="EMBL/GenBank/DDBJ databases">
        <authorList>
            <person name="Varghese N."/>
            <person name="Submissions S."/>
        </authorList>
    </citation>
    <scope>NUCLEOTIDE SEQUENCE [LARGE SCALE GENOMIC DNA]</scope>
    <source>
        <strain evidence="16">DSM 11526</strain>
    </source>
</reference>
<dbReference type="OrthoDB" id="9764669at2"/>
<evidence type="ECO:0000256" key="10">
    <source>
        <dbReference type="PROSITE-ProRule" id="PRU01360"/>
    </source>
</evidence>
<feature type="domain" description="TonB-dependent receptor-like beta-barrel" evidence="13">
    <location>
        <begin position="177"/>
        <end position="581"/>
    </location>
</feature>
<evidence type="ECO:0000259" key="13">
    <source>
        <dbReference type="Pfam" id="PF00593"/>
    </source>
</evidence>